<feature type="non-terminal residue" evidence="2">
    <location>
        <position position="442"/>
    </location>
</feature>
<reference evidence="2" key="1">
    <citation type="submission" date="2023-07" db="EMBL/GenBank/DDBJ databases">
        <authorList>
            <person name="Stuckert A."/>
        </authorList>
    </citation>
    <scope>NUCLEOTIDE SEQUENCE</scope>
</reference>
<dbReference type="InterPro" id="IPR029236">
    <property type="entry name" value="DUF4618"/>
</dbReference>
<keyword evidence="3" id="KW-1185">Reference proteome</keyword>
<evidence type="ECO:0000313" key="2">
    <source>
        <dbReference type="EMBL" id="CAJ0949791.1"/>
    </source>
</evidence>
<accession>A0ABN9LSR1</accession>
<name>A0ABN9LSR1_9NEOB</name>
<gene>
    <name evidence="2" type="ORF">RIMI_LOCUS12755762</name>
</gene>
<feature type="coiled-coil region" evidence="1">
    <location>
        <begin position="197"/>
        <end position="234"/>
    </location>
</feature>
<dbReference type="PANTHER" id="PTHR28574">
    <property type="entry name" value="RIKEN CDNA 6820408C15"/>
    <property type="match status" value="1"/>
</dbReference>
<feature type="coiled-coil region" evidence="1">
    <location>
        <begin position="129"/>
        <end position="156"/>
    </location>
</feature>
<dbReference type="Proteomes" id="UP001176940">
    <property type="component" value="Unassembled WGS sequence"/>
</dbReference>
<comment type="caution">
    <text evidence="2">The sequence shown here is derived from an EMBL/GenBank/DDBJ whole genome shotgun (WGS) entry which is preliminary data.</text>
</comment>
<dbReference type="EMBL" id="CAUEEQ010030674">
    <property type="protein sequence ID" value="CAJ0949791.1"/>
    <property type="molecule type" value="Genomic_DNA"/>
</dbReference>
<feature type="non-terminal residue" evidence="2">
    <location>
        <position position="1"/>
    </location>
</feature>
<keyword evidence="1" id="KW-0175">Coiled coil</keyword>
<proteinExistence type="predicted"/>
<dbReference type="PANTHER" id="PTHR28574:SF1">
    <property type="entry name" value="RIKEN CDNA 6820408C15 GENE"/>
    <property type="match status" value="1"/>
</dbReference>
<sequence>EPLESIIKQKIYEGGRQFTSKQQLWEAILTSCKEIQAETLQKLNNARIVKDHSMSQRLMASGHHCADCTKNAAFHNVTLPNHATGAKGPTKVTARQKTANYQLNKNCVTAKDRLKRGGPILLTYTTQSLSSLNSQCKRLEEENASMMRRIIAIEDEAMKSATQHLQQYNKAGSNVHAVQIWTEHQTRESQRDLEITREMSEERVNVVRRQLQNCEEKIQEAQKDLQQLRDYRDRGHSMKTLEAAELERQIRLLCDLHQDQAADVSALAQTEIEKLLESHQKVKDGILKGVVEQNLESLPLSVKRMCLQNQEMRSEIKAYHQMIPGLQDDIKQLLETGESLRKSWNEETDRLCRDLLLNRPNELLERRYEWRLQHHAGGTALTVALSPARHADCTRTGSVCVIDALDKTHTILRKVNIFVECHLCPADEDVVLDIPLNQPMYI</sequence>
<evidence type="ECO:0000256" key="1">
    <source>
        <dbReference type="SAM" id="Coils"/>
    </source>
</evidence>
<evidence type="ECO:0000313" key="3">
    <source>
        <dbReference type="Proteomes" id="UP001176940"/>
    </source>
</evidence>
<protein>
    <recommendedName>
        <fullName evidence="4">Tektin</fullName>
    </recommendedName>
</protein>
<dbReference type="Pfam" id="PF15397">
    <property type="entry name" value="DUF4618"/>
    <property type="match status" value="1"/>
</dbReference>
<evidence type="ECO:0008006" key="4">
    <source>
        <dbReference type="Google" id="ProtNLM"/>
    </source>
</evidence>
<organism evidence="2 3">
    <name type="scientific">Ranitomeya imitator</name>
    <name type="common">mimic poison frog</name>
    <dbReference type="NCBI Taxonomy" id="111125"/>
    <lineage>
        <taxon>Eukaryota</taxon>
        <taxon>Metazoa</taxon>
        <taxon>Chordata</taxon>
        <taxon>Craniata</taxon>
        <taxon>Vertebrata</taxon>
        <taxon>Euteleostomi</taxon>
        <taxon>Amphibia</taxon>
        <taxon>Batrachia</taxon>
        <taxon>Anura</taxon>
        <taxon>Neobatrachia</taxon>
        <taxon>Hyloidea</taxon>
        <taxon>Dendrobatidae</taxon>
        <taxon>Dendrobatinae</taxon>
        <taxon>Ranitomeya</taxon>
    </lineage>
</organism>